<evidence type="ECO:0000313" key="3">
    <source>
        <dbReference type="Proteomes" id="UP000534186"/>
    </source>
</evidence>
<dbReference type="EMBL" id="JACCCV010000001">
    <property type="protein sequence ID" value="NYF51119.1"/>
    <property type="molecule type" value="Genomic_DNA"/>
</dbReference>
<keyword evidence="1" id="KW-0732">Signal</keyword>
<gene>
    <name evidence="2" type="ORF">HDF12_001484</name>
</gene>
<reference evidence="2 3" key="1">
    <citation type="submission" date="2020-07" db="EMBL/GenBank/DDBJ databases">
        <title>Genomic Encyclopedia of Type Strains, Phase IV (KMG-V): Genome sequencing to study the core and pangenomes of soil and plant-associated prokaryotes.</title>
        <authorList>
            <person name="Whitman W."/>
        </authorList>
    </citation>
    <scope>NUCLEOTIDE SEQUENCE [LARGE SCALE GENOMIC DNA]</scope>
    <source>
        <strain evidence="2 3">M8UP30</strain>
    </source>
</reference>
<dbReference type="PROSITE" id="PS51257">
    <property type="entry name" value="PROKAR_LIPOPROTEIN"/>
    <property type="match status" value="1"/>
</dbReference>
<accession>A0A7Y9T479</accession>
<feature type="chain" id="PRO_5030900164" evidence="1">
    <location>
        <begin position="26"/>
        <end position="126"/>
    </location>
</feature>
<protein>
    <submittedName>
        <fullName evidence="2">Uncharacterized protein</fullName>
    </submittedName>
</protein>
<dbReference type="AlphaFoldDB" id="A0A7Y9T479"/>
<feature type="signal peptide" evidence="1">
    <location>
        <begin position="1"/>
        <end position="25"/>
    </location>
</feature>
<comment type="caution">
    <text evidence="2">The sequence shown here is derived from an EMBL/GenBank/DDBJ whole genome shotgun (WGS) entry which is preliminary data.</text>
</comment>
<proteinExistence type="predicted"/>
<sequence length="126" mass="13760">MAMRIFRQFGVLVLLLVSCLAPAMACVVSSTEMNPEERACCRMMKNQCGQMDNMPGSHGCCQKTPPSVHDNALDTKAVTFHPVVAPVIWLAAFELVNPASTVTGWVERPDYSPPESPPTTISILRI</sequence>
<evidence type="ECO:0000256" key="1">
    <source>
        <dbReference type="SAM" id="SignalP"/>
    </source>
</evidence>
<evidence type="ECO:0000313" key="2">
    <source>
        <dbReference type="EMBL" id="NYF51119.1"/>
    </source>
</evidence>
<organism evidence="2 3">
    <name type="scientific">Tunturiibacter lichenicola</name>
    <dbReference type="NCBI Taxonomy" id="2051959"/>
    <lineage>
        <taxon>Bacteria</taxon>
        <taxon>Pseudomonadati</taxon>
        <taxon>Acidobacteriota</taxon>
        <taxon>Terriglobia</taxon>
        <taxon>Terriglobales</taxon>
        <taxon>Acidobacteriaceae</taxon>
        <taxon>Tunturiibacter</taxon>
    </lineage>
</organism>
<name>A0A7Y9T479_9BACT</name>
<dbReference type="Proteomes" id="UP000534186">
    <property type="component" value="Unassembled WGS sequence"/>
</dbReference>